<proteinExistence type="predicted"/>
<dbReference type="EMBL" id="CM001487">
    <property type="protein sequence ID" value="EIM58338.1"/>
    <property type="molecule type" value="Genomic_DNA"/>
</dbReference>
<organism evidence="1 2">
    <name type="scientific">Eubacterium cellulosolvens (strain ATCC 43171 / JCM 9499 / 6)</name>
    <name type="common">Cillobacterium cellulosolvens</name>
    <dbReference type="NCBI Taxonomy" id="633697"/>
    <lineage>
        <taxon>Bacteria</taxon>
        <taxon>Bacillati</taxon>
        <taxon>Bacillota</taxon>
        <taxon>Clostridia</taxon>
        <taxon>Eubacteriales</taxon>
        <taxon>Eubacteriaceae</taxon>
        <taxon>Eubacterium</taxon>
    </lineage>
</organism>
<name>I5AX15_EUBC6</name>
<dbReference type="eggNOG" id="ENOG5031H1Q">
    <property type="taxonomic scope" value="Bacteria"/>
</dbReference>
<accession>I5AX15</accession>
<reference evidence="1 2" key="2">
    <citation type="submission" date="2012-02" db="EMBL/GenBank/DDBJ databases">
        <title>Improved High-Quality Draft sequence of Eubacterium cellulosolvens 6.</title>
        <authorList>
            <consortium name="US DOE Joint Genome Institute"/>
            <person name="Lucas S."/>
            <person name="Han J."/>
            <person name="Lapidus A."/>
            <person name="Cheng J.-F."/>
            <person name="Goodwin L."/>
            <person name="Pitluck S."/>
            <person name="Peters L."/>
            <person name="Mikhailova N."/>
            <person name="Gu W."/>
            <person name="Detter J.C."/>
            <person name="Han C."/>
            <person name="Tapia R."/>
            <person name="Land M."/>
            <person name="Hauser L."/>
            <person name="Kyrpides N."/>
            <person name="Ivanova N."/>
            <person name="Pagani I."/>
            <person name="Johnson E."/>
            <person name="Mukhopadhyay B."/>
            <person name="Anderson I."/>
            <person name="Woyke T."/>
        </authorList>
    </citation>
    <scope>NUCLEOTIDE SEQUENCE [LARGE SCALE GENOMIC DNA]</scope>
    <source>
        <strain evidence="1 2">6</strain>
    </source>
</reference>
<keyword evidence="2" id="KW-1185">Reference proteome</keyword>
<reference evidence="1 2" key="1">
    <citation type="submission" date="2010-08" db="EMBL/GenBank/DDBJ databases">
        <authorList>
            <consortium name="US DOE Joint Genome Institute (JGI-PGF)"/>
            <person name="Lucas S."/>
            <person name="Copeland A."/>
            <person name="Lapidus A."/>
            <person name="Cheng J.-F."/>
            <person name="Bruce D."/>
            <person name="Goodwin L."/>
            <person name="Pitluck S."/>
            <person name="Land M.L."/>
            <person name="Hauser L."/>
            <person name="Chang Y.-J."/>
            <person name="Anderson I.J."/>
            <person name="Johnson E."/>
            <person name="Mulhopadhyay B."/>
            <person name="Kyrpides N."/>
            <person name="Woyke T.J."/>
        </authorList>
    </citation>
    <scope>NUCLEOTIDE SEQUENCE [LARGE SCALE GENOMIC DNA]</scope>
    <source>
        <strain evidence="1 2">6</strain>
    </source>
</reference>
<dbReference type="STRING" id="633697.EubceDRAFT1_2625"/>
<evidence type="ECO:0000313" key="2">
    <source>
        <dbReference type="Proteomes" id="UP000005753"/>
    </source>
</evidence>
<sequence length="143" mass="15125">MTLQERAEKAVEMKMSGQYNCAQAVTAALADQTALTEEQLKQISAGFCAGMGNLEATCGALIGAGMIAGLKTEGKGTLKVTRQIQEEFGKRCGAIKCRDLKAVRDGKPLCPCEDCVRNAVMIYGEVLGIQSSLIPTGKPVGLR</sequence>
<dbReference type="InterPro" id="IPR010181">
    <property type="entry name" value="CGCAxxGCC_motif"/>
</dbReference>
<dbReference type="AlphaFoldDB" id="I5AX15"/>
<evidence type="ECO:0000313" key="1">
    <source>
        <dbReference type="EMBL" id="EIM58338.1"/>
    </source>
</evidence>
<protein>
    <submittedName>
        <fullName evidence="1">Putative redox-active protein (C_GCAxxG_C_C)</fullName>
    </submittedName>
</protein>
<dbReference type="Proteomes" id="UP000005753">
    <property type="component" value="Chromosome"/>
</dbReference>
<dbReference type="OrthoDB" id="9791535at2"/>
<dbReference type="Pfam" id="PF09719">
    <property type="entry name" value="C_GCAxxG_C_C"/>
    <property type="match status" value="1"/>
</dbReference>
<gene>
    <name evidence="1" type="ORF">EubceDRAFT1_2625</name>
</gene>
<dbReference type="HOGENOM" id="CLU_091283_2_0_9"/>